<reference evidence="5" key="2">
    <citation type="submission" date="2020-09" db="EMBL/GenBank/DDBJ databases">
        <authorList>
            <person name="Sun Q."/>
            <person name="Zhou Y."/>
        </authorList>
    </citation>
    <scope>NUCLEOTIDE SEQUENCE</scope>
    <source>
        <strain evidence="5">CGMCC 1.7086</strain>
    </source>
</reference>
<keyword evidence="2 3" id="KW-0802">TPR repeat</keyword>
<evidence type="ECO:0000256" key="1">
    <source>
        <dbReference type="ARBA" id="ARBA00022737"/>
    </source>
</evidence>
<feature type="signal peptide" evidence="4">
    <location>
        <begin position="1"/>
        <end position="18"/>
    </location>
</feature>
<sequence length="386" mass="43803">MKLLHLLIVALVSVGMMACSSTSPSVIAKPPQPLFMDTHFSGFDQLQVETEQEVFALDEDMIRFAEKVSAGANEPKAAAKQLVRAVFGRASLNLLYDNEANTIAQDTFHNRAANCLSMSIMTYALATQAGMQIEFQEVDVPEFWTRRDGYSFLNGHVNLRITPKRSPNTIYFSAQAVEVDFDPQVMSARLPSRTVSKQRVLAMFYNNKAADALVHHNAKQAYAYSRAALLKDPSLAEAWVNLGVLYRQNGLLEAAEQSYQRAIQLEGSRSAQENLAVIYNMTGRQAQAQQIIQALEEQRASNPFYHFLLGEQEYELAHWRAAIGHYRRAIELNRQQHEFYFGLAKAYYEIGDLALTERYLKLAKRRSVNDHDEHRYQSKLNLLTKL</sequence>
<dbReference type="PANTHER" id="PTHR44227:SF3">
    <property type="entry name" value="PROTEIN O-MANNOSYL-TRANSFERASE TMTC4"/>
    <property type="match status" value="1"/>
</dbReference>
<evidence type="ECO:0000313" key="6">
    <source>
        <dbReference type="Proteomes" id="UP000606935"/>
    </source>
</evidence>
<evidence type="ECO:0000256" key="3">
    <source>
        <dbReference type="PROSITE-ProRule" id="PRU00339"/>
    </source>
</evidence>
<comment type="caution">
    <text evidence="5">The sequence shown here is derived from an EMBL/GenBank/DDBJ whole genome shotgun (WGS) entry which is preliminary data.</text>
</comment>
<dbReference type="SUPFAM" id="SSF48452">
    <property type="entry name" value="TPR-like"/>
    <property type="match status" value="1"/>
</dbReference>
<evidence type="ECO:0000256" key="4">
    <source>
        <dbReference type="SAM" id="SignalP"/>
    </source>
</evidence>
<dbReference type="Gene3D" id="1.25.40.10">
    <property type="entry name" value="Tetratricopeptide repeat domain"/>
    <property type="match status" value="2"/>
</dbReference>
<protein>
    <recommendedName>
        <fullName evidence="7">Tetratricopeptide repeat protein</fullName>
    </recommendedName>
</protein>
<dbReference type="RefSeq" id="WP_188689382.1">
    <property type="nucleotide sequence ID" value="NZ_BMLS01000001.1"/>
</dbReference>
<feature type="chain" id="PRO_5037288637" description="Tetratricopeptide repeat protein" evidence="4">
    <location>
        <begin position="19"/>
        <end position="386"/>
    </location>
</feature>
<keyword evidence="4" id="KW-0732">Signal</keyword>
<dbReference type="SMART" id="SM00028">
    <property type="entry name" value="TPR"/>
    <property type="match status" value="4"/>
</dbReference>
<dbReference type="InterPro" id="IPR019734">
    <property type="entry name" value="TPR_rpt"/>
</dbReference>
<dbReference type="PANTHER" id="PTHR44227">
    <property type="match status" value="1"/>
</dbReference>
<dbReference type="PROSITE" id="PS50005">
    <property type="entry name" value="TPR"/>
    <property type="match status" value="1"/>
</dbReference>
<dbReference type="Proteomes" id="UP000606935">
    <property type="component" value="Unassembled WGS sequence"/>
</dbReference>
<dbReference type="InterPro" id="IPR011990">
    <property type="entry name" value="TPR-like_helical_dom_sf"/>
</dbReference>
<proteinExistence type="predicted"/>
<feature type="repeat" description="TPR" evidence="3">
    <location>
        <begin position="236"/>
        <end position="269"/>
    </location>
</feature>
<reference evidence="5" key="1">
    <citation type="journal article" date="2014" name="Int. J. Syst. Evol. Microbiol.">
        <title>Complete genome sequence of Corynebacterium casei LMG S-19264T (=DSM 44701T), isolated from a smear-ripened cheese.</title>
        <authorList>
            <consortium name="US DOE Joint Genome Institute (JGI-PGF)"/>
            <person name="Walter F."/>
            <person name="Albersmeier A."/>
            <person name="Kalinowski J."/>
            <person name="Ruckert C."/>
        </authorList>
    </citation>
    <scope>NUCLEOTIDE SEQUENCE</scope>
    <source>
        <strain evidence="5">CGMCC 1.7086</strain>
    </source>
</reference>
<dbReference type="PROSITE" id="PS50293">
    <property type="entry name" value="TPR_REGION"/>
    <property type="match status" value="1"/>
</dbReference>
<dbReference type="EMBL" id="BMLS01000001">
    <property type="protein sequence ID" value="GGO64289.1"/>
    <property type="molecule type" value="Genomic_DNA"/>
</dbReference>
<dbReference type="InterPro" id="IPR052346">
    <property type="entry name" value="O-mannosyl-transferase_TMTC"/>
</dbReference>
<accession>A0A918DGS3</accession>
<dbReference type="Pfam" id="PF13432">
    <property type="entry name" value="TPR_16"/>
    <property type="match status" value="1"/>
</dbReference>
<name>A0A918DGS3_9ALTE</name>
<evidence type="ECO:0000256" key="2">
    <source>
        <dbReference type="ARBA" id="ARBA00022803"/>
    </source>
</evidence>
<dbReference type="PROSITE" id="PS51257">
    <property type="entry name" value="PROKAR_LIPOPROTEIN"/>
    <property type="match status" value="1"/>
</dbReference>
<keyword evidence="1" id="KW-0677">Repeat</keyword>
<evidence type="ECO:0008006" key="7">
    <source>
        <dbReference type="Google" id="ProtNLM"/>
    </source>
</evidence>
<gene>
    <name evidence="5" type="ORF">GCM10010982_03330</name>
</gene>
<evidence type="ECO:0000313" key="5">
    <source>
        <dbReference type="EMBL" id="GGO64289.1"/>
    </source>
</evidence>
<dbReference type="AlphaFoldDB" id="A0A918DGS3"/>
<keyword evidence="6" id="KW-1185">Reference proteome</keyword>
<dbReference type="Pfam" id="PF00515">
    <property type="entry name" value="TPR_1"/>
    <property type="match status" value="1"/>
</dbReference>
<organism evidence="5 6">
    <name type="scientific">Bowmanella pacifica</name>
    <dbReference type="NCBI Taxonomy" id="502051"/>
    <lineage>
        <taxon>Bacteria</taxon>
        <taxon>Pseudomonadati</taxon>
        <taxon>Pseudomonadota</taxon>
        <taxon>Gammaproteobacteria</taxon>
        <taxon>Alteromonadales</taxon>
        <taxon>Alteromonadaceae</taxon>
        <taxon>Bowmanella</taxon>
    </lineage>
</organism>